<feature type="chain" id="PRO_5015030941" evidence="1">
    <location>
        <begin position="31"/>
        <end position="216"/>
    </location>
</feature>
<gene>
    <name evidence="2 4 5" type="ORF">SRAE_2000495100</name>
</gene>
<evidence type="ECO:0000313" key="4">
    <source>
        <dbReference type="WBParaSite" id="SRAE_2000495100.1"/>
    </source>
</evidence>
<organism evidence="2">
    <name type="scientific">Strongyloides ratti</name>
    <name type="common">Parasitic roundworm</name>
    <dbReference type="NCBI Taxonomy" id="34506"/>
    <lineage>
        <taxon>Eukaryota</taxon>
        <taxon>Metazoa</taxon>
        <taxon>Ecdysozoa</taxon>
        <taxon>Nematoda</taxon>
        <taxon>Chromadorea</taxon>
        <taxon>Rhabditida</taxon>
        <taxon>Tylenchina</taxon>
        <taxon>Panagrolaimomorpha</taxon>
        <taxon>Strongyloidoidea</taxon>
        <taxon>Strongyloididae</taxon>
        <taxon>Strongyloides</taxon>
    </lineage>
</organism>
<evidence type="ECO:0000313" key="3">
    <source>
        <dbReference type="Proteomes" id="UP000035682"/>
    </source>
</evidence>
<dbReference type="CTD" id="36382691"/>
<dbReference type="PROSITE" id="PS51257">
    <property type="entry name" value="PROKAR_LIPOPROTEIN"/>
    <property type="match status" value="1"/>
</dbReference>
<evidence type="ECO:0000313" key="5">
    <source>
        <dbReference type="WormBase" id="SRAE_2000495100"/>
    </source>
</evidence>
<protein>
    <submittedName>
        <fullName evidence="2 4">Uncharacterized protein</fullName>
    </submittedName>
</protein>
<dbReference type="WormBase" id="SRAE_2000495100">
    <property type="protein sequence ID" value="SRP12185"/>
    <property type="gene ID" value="WBGene00265198"/>
</dbReference>
<sequence length="216" mass="23431">MMSKDVMIIMLNFHSFLYILFPIVLLGCSGSNNDMSIIQSPTLTLQFNPPALWTYPETDAQTTLSFFPGQPLTQIEAQNNAENDIKNAIVNSLTEIGIEPQGKTIVTTYQPQMVHDCYKVLPTGVTNAVGSTIGILESGAITKLATIGGTAALSADSCSKRSFAANPLTYTENILTATVTINNLITTRFSLRQLANSMMSKLSFGSNVQFVSEITY</sequence>
<keyword evidence="1" id="KW-0732">Signal</keyword>
<evidence type="ECO:0000313" key="2">
    <source>
        <dbReference type="EMBL" id="CEF70318.1"/>
    </source>
</evidence>
<dbReference type="Proteomes" id="UP000035682">
    <property type="component" value="Unplaced"/>
</dbReference>
<evidence type="ECO:0000256" key="1">
    <source>
        <dbReference type="SAM" id="SignalP"/>
    </source>
</evidence>
<dbReference type="OMA" id="NIVRNNF"/>
<keyword evidence="3" id="KW-1185">Reference proteome</keyword>
<feature type="signal peptide" evidence="1">
    <location>
        <begin position="1"/>
        <end position="30"/>
    </location>
</feature>
<dbReference type="EMBL" id="LN609529">
    <property type="protein sequence ID" value="CEF70318.1"/>
    <property type="molecule type" value="Genomic_DNA"/>
</dbReference>
<dbReference type="GeneID" id="36382691"/>
<dbReference type="WBParaSite" id="SRAE_2000495100.1">
    <property type="protein sequence ID" value="SRAE_2000495100.1"/>
    <property type="gene ID" value="WBGene00265198"/>
</dbReference>
<dbReference type="OrthoDB" id="5794956at2759"/>
<reference evidence="2 3" key="1">
    <citation type="submission" date="2014-09" db="EMBL/GenBank/DDBJ databases">
        <authorList>
            <person name="Martin A.A."/>
        </authorList>
    </citation>
    <scope>NUCLEOTIDE SEQUENCE</scope>
    <source>
        <strain evidence="3">ED321</strain>
        <strain evidence="2">ED321 Heterogonic</strain>
    </source>
</reference>
<proteinExistence type="predicted"/>
<name>A0A090LKT3_STRRB</name>
<dbReference type="RefSeq" id="XP_024509517.1">
    <property type="nucleotide sequence ID" value="XM_024643895.1"/>
</dbReference>
<accession>A0A090LKT3</accession>
<reference evidence="4" key="2">
    <citation type="submission" date="2020-12" db="UniProtKB">
        <authorList>
            <consortium name="WormBaseParasite"/>
        </authorList>
    </citation>
    <scope>IDENTIFICATION</scope>
</reference>
<dbReference type="AlphaFoldDB" id="A0A090LKT3"/>